<comment type="caution">
    <text evidence="2">The sequence shown here is derived from an EMBL/GenBank/DDBJ whole genome shotgun (WGS) entry which is preliminary data.</text>
</comment>
<dbReference type="OrthoDB" id="8634103at2"/>
<dbReference type="InterPro" id="IPR036249">
    <property type="entry name" value="Thioredoxin-like_sf"/>
</dbReference>
<evidence type="ECO:0000313" key="2">
    <source>
        <dbReference type="EMBL" id="RUR31282.1"/>
    </source>
</evidence>
<reference evidence="2 3" key="1">
    <citation type="submission" date="2018-12" db="EMBL/GenBank/DDBJ databases">
        <title>three novel Halomonas strain isolated from plants.</title>
        <authorList>
            <person name="Sun C."/>
        </authorList>
    </citation>
    <scope>NUCLEOTIDE SEQUENCE [LARGE SCALE GENOMIC DNA]</scope>
    <source>
        <strain evidence="2 3">JCM 18142</strain>
    </source>
</reference>
<accession>A0A433KNW0</accession>
<dbReference type="EMBL" id="RZHF01000015">
    <property type="protein sequence ID" value="RUR31282.1"/>
    <property type="molecule type" value="Genomic_DNA"/>
</dbReference>
<dbReference type="Proteomes" id="UP000287023">
    <property type="component" value="Unassembled WGS sequence"/>
</dbReference>
<dbReference type="RefSeq" id="WP_127062378.1">
    <property type="nucleotide sequence ID" value="NZ_RZHF01000015.1"/>
</dbReference>
<name>A0A433KNW0_9GAMM</name>
<dbReference type="InterPro" id="IPR050983">
    <property type="entry name" value="GST_Omega/HSP26"/>
</dbReference>
<dbReference type="PANTHER" id="PTHR43968">
    <property type="match status" value="1"/>
</dbReference>
<organism evidence="2 3">
    <name type="scientific">Vreelandella nanhaiensis</name>
    <dbReference type="NCBI Taxonomy" id="1258546"/>
    <lineage>
        <taxon>Bacteria</taxon>
        <taxon>Pseudomonadati</taxon>
        <taxon>Pseudomonadota</taxon>
        <taxon>Gammaproteobacteria</taxon>
        <taxon>Oceanospirillales</taxon>
        <taxon>Halomonadaceae</taxon>
        <taxon>Vreelandella</taxon>
    </lineage>
</organism>
<protein>
    <submittedName>
        <fullName evidence="2">Glutathione S-transferase</fullName>
    </submittedName>
</protein>
<gene>
    <name evidence="2" type="ORF">ELY38_11540</name>
</gene>
<proteinExistence type="predicted"/>
<evidence type="ECO:0000259" key="1">
    <source>
        <dbReference type="PROSITE" id="PS50404"/>
    </source>
</evidence>
<dbReference type="Gene3D" id="1.20.1050.10">
    <property type="match status" value="1"/>
</dbReference>
<dbReference type="AlphaFoldDB" id="A0A433KNW0"/>
<dbReference type="GO" id="GO:0005737">
    <property type="term" value="C:cytoplasm"/>
    <property type="evidence" value="ECO:0007669"/>
    <property type="project" value="TreeGrafter"/>
</dbReference>
<dbReference type="GO" id="GO:0016740">
    <property type="term" value="F:transferase activity"/>
    <property type="evidence" value="ECO:0007669"/>
    <property type="project" value="UniProtKB-KW"/>
</dbReference>
<feature type="domain" description="GST N-terminal" evidence="1">
    <location>
        <begin position="1"/>
        <end position="80"/>
    </location>
</feature>
<keyword evidence="3" id="KW-1185">Reference proteome</keyword>
<sequence length="200" mass="22057">MQLYLNATSPYARIVRVCLYEKRLVEQVELCWCDPWVEDSELLQIAPLSRIPALVTDEGEVITESLLIALYLDSLEERAALVPANALAKTLALAGLGQGLMDAAFNVVISRKHGGRDVDETLLGRRRLAAIERSLTALEAHTRIINGDTERTLGVIAVAVALSYLSFRLPEFDWENRCSALSAWHAQVTASESFTLTAFA</sequence>
<dbReference type="Pfam" id="PF13409">
    <property type="entry name" value="GST_N_2"/>
    <property type="match status" value="1"/>
</dbReference>
<dbReference type="SUPFAM" id="SSF52833">
    <property type="entry name" value="Thioredoxin-like"/>
    <property type="match status" value="1"/>
</dbReference>
<evidence type="ECO:0000313" key="3">
    <source>
        <dbReference type="Proteomes" id="UP000287023"/>
    </source>
</evidence>
<dbReference type="Gene3D" id="3.40.30.10">
    <property type="entry name" value="Glutaredoxin"/>
    <property type="match status" value="1"/>
</dbReference>
<keyword evidence="2" id="KW-0808">Transferase</keyword>
<dbReference type="InterPro" id="IPR004045">
    <property type="entry name" value="Glutathione_S-Trfase_N"/>
</dbReference>
<dbReference type="PROSITE" id="PS50404">
    <property type="entry name" value="GST_NTER"/>
    <property type="match status" value="1"/>
</dbReference>
<dbReference type="PANTHER" id="PTHR43968:SF6">
    <property type="entry name" value="GLUTATHIONE S-TRANSFERASE OMEGA"/>
    <property type="match status" value="1"/>
</dbReference>